<evidence type="ECO:0000313" key="10">
    <source>
        <dbReference type="Proteomes" id="UP000434850"/>
    </source>
</evidence>
<evidence type="ECO:0000256" key="7">
    <source>
        <dbReference type="SAM" id="Phobius"/>
    </source>
</evidence>
<dbReference type="RefSeq" id="WP_157541924.1">
    <property type="nucleotide sequence ID" value="NZ_WQLA01000003.1"/>
</dbReference>
<evidence type="ECO:0000256" key="5">
    <source>
        <dbReference type="ARBA" id="ARBA00022989"/>
    </source>
</evidence>
<name>A0A6I4I9I1_9SPHI</name>
<dbReference type="GO" id="GO:0005886">
    <property type="term" value="C:plasma membrane"/>
    <property type="evidence" value="ECO:0007669"/>
    <property type="project" value="UniProtKB-SubCell"/>
</dbReference>
<feature type="transmembrane region" description="Helical" evidence="7">
    <location>
        <begin position="79"/>
        <end position="97"/>
    </location>
</feature>
<keyword evidence="10" id="KW-1185">Reference proteome</keyword>
<feature type="transmembrane region" description="Helical" evidence="7">
    <location>
        <begin position="27"/>
        <end position="46"/>
    </location>
</feature>
<dbReference type="PANTHER" id="PTHR34582:SF6">
    <property type="entry name" value="UPF0702 TRANSMEMBRANE PROTEIN YCAP"/>
    <property type="match status" value="1"/>
</dbReference>
<dbReference type="AlphaFoldDB" id="A0A6I4I9I1"/>
<feature type="transmembrane region" description="Helical" evidence="7">
    <location>
        <begin position="58"/>
        <end position="73"/>
    </location>
</feature>
<sequence length="229" mass="25789">MKPGDIKFTDWGRWLYGDVPAEFYTELVIRAAFIYIFLMVAMRLLGKRMSSQLSRNEMAALVTLAAAIGIPLQTPERGLLPAIIIGFIVVYVGKWIAHRASNNQDFEKFSQGNIDVMIKDSVMELGNMKRSRITRERLVAELRSSGIKHLGEVKRLYMEANGTFTLIKQDPIKPGLVVLPLFDHDYIDQLNKPTDITVCGSCGLTRQGPVQSNENCSNCNKHQWTDAVQ</sequence>
<dbReference type="OrthoDB" id="6538282at2"/>
<evidence type="ECO:0000256" key="4">
    <source>
        <dbReference type="ARBA" id="ARBA00022692"/>
    </source>
</evidence>
<evidence type="ECO:0000256" key="2">
    <source>
        <dbReference type="ARBA" id="ARBA00006448"/>
    </source>
</evidence>
<evidence type="ECO:0000256" key="1">
    <source>
        <dbReference type="ARBA" id="ARBA00004651"/>
    </source>
</evidence>
<gene>
    <name evidence="9" type="ORF">GO816_10875</name>
</gene>
<comment type="similarity">
    <text evidence="2">Belongs to the UPF0702 family.</text>
</comment>
<keyword evidence="4 7" id="KW-0812">Transmembrane</keyword>
<comment type="caution">
    <text evidence="9">The sequence shown here is derived from an EMBL/GenBank/DDBJ whole genome shotgun (WGS) entry which is preliminary data.</text>
</comment>
<dbReference type="Pfam" id="PF04239">
    <property type="entry name" value="DUF421"/>
    <property type="match status" value="1"/>
</dbReference>
<evidence type="ECO:0000256" key="3">
    <source>
        <dbReference type="ARBA" id="ARBA00022475"/>
    </source>
</evidence>
<protein>
    <submittedName>
        <fullName evidence="9">DUF421 domain-containing protein</fullName>
    </submittedName>
</protein>
<keyword evidence="3" id="KW-1003">Cell membrane</keyword>
<accession>A0A6I4I9I1</accession>
<dbReference type="PANTHER" id="PTHR34582">
    <property type="entry name" value="UPF0702 TRANSMEMBRANE PROTEIN YCAP"/>
    <property type="match status" value="1"/>
</dbReference>
<dbReference type="InterPro" id="IPR023090">
    <property type="entry name" value="UPF0702_alpha/beta_dom_sf"/>
</dbReference>
<comment type="subcellular location">
    <subcellularLocation>
        <location evidence="1">Cell membrane</location>
        <topology evidence="1">Multi-pass membrane protein</topology>
    </subcellularLocation>
</comment>
<evidence type="ECO:0000259" key="8">
    <source>
        <dbReference type="Pfam" id="PF04239"/>
    </source>
</evidence>
<evidence type="ECO:0000313" key="9">
    <source>
        <dbReference type="EMBL" id="MVN91627.1"/>
    </source>
</evidence>
<proteinExistence type="inferred from homology"/>
<feature type="domain" description="YetF C-terminal" evidence="8">
    <location>
        <begin position="102"/>
        <end position="171"/>
    </location>
</feature>
<keyword evidence="6 7" id="KW-0472">Membrane</keyword>
<dbReference type="Gene3D" id="3.30.240.20">
    <property type="entry name" value="bsu07140 like domains"/>
    <property type="match status" value="1"/>
</dbReference>
<dbReference type="Proteomes" id="UP000434850">
    <property type="component" value="Unassembled WGS sequence"/>
</dbReference>
<organism evidence="9 10">
    <name type="scientific">Mucilaginibacter aquatilis</name>
    <dbReference type="NCBI Taxonomy" id="1517760"/>
    <lineage>
        <taxon>Bacteria</taxon>
        <taxon>Pseudomonadati</taxon>
        <taxon>Bacteroidota</taxon>
        <taxon>Sphingobacteriia</taxon>
        <taxon>Sphingobacteriales</taxon>
        <taxon>Sphingobacteriaceae</taxon>
        <taxon>Mucilaginibacter</taxon>
    </lineage>
</organism>
<keyword evidence="5 7" id="KW-1133">Transmembrane helix</keyword>
<dbReference type="EMBL" id="WQLA01000003">
    <property type="protein sequence ID" value="MVN91627.1"/>
    <property type="molecule type" value="Genomic_DNA"/>
</dbReference>
<reference evidence="9 10" key="1">
    <citation type="submission" date="2019-12" db="EMBL/GenBank/DDBJ databases">
        <title>Mucilaginibacter sp. HME9299 genome sequencing and assembly.</title>
        <authorList>
            <person name="Kang H."/>
            <person name="Kim H."/>
            <person name="Joh K."/>
        </authorList>
    </citation>
    <scope>NUCLEOTIDE SEQUENCE [LARGE SCALE GENOMIC DNA]</scope>
    <source>
        <strain evidence="9 10">HME9299</strain>
    </source>
</reference>
<evidence type="ECO:0000256" key="6">
    <source>
        <dbReference type="ARBA" id="ARBA00023136"/>
    </source>
</evidence>
<dbReference type="InterPro" id="IPR007353">
    <property type="entry name" value="DUF421"/>
</dbReference>